<evidence type="ECO:0000256" key="1">
    <source>
        <dbReference type="SAM" id="MobiDB-lite"/>
    </source>
</evidence>
<reference evidence="2" key="1">
    <citation type="journal article" date="2022" name="Int. J. Mol. Sci.">
        <title>Draft Genome of Tanacetum Coccineum: Genomic Comparison of Closely Related Tanacetum-Family Plants.</title>
        <authorList>
            <person name="Yamashiro T."/>
            <person name="Shiraishi A."/>
            <person name="Nakayama K."/>
            <person name="Satake H."/>
        </authorList>
    </citation>
    <scope>NUCLEOTIDE SEQUENCE</scope>
</reference>
<dbReference type="Proteomes" id="UP001151760">
    <property type="component" value="Unassembled WGS sequence"/>
</dbReference>
<name>A0ABQ5GY19_9ASTR</name>
<evidence type="ECO:0000313" key="3">
    <source>
        <dbReference type="Proteomes" id="UP001151760"/>
    </source>
</evidence>
<gene>
    <name evidence="2" type="ORF">Tco_1054875</name>
</gene>
<dbReference type="EMBL" id="BQNB010019001">
    <property type="protein sequence ID" value="GJT80533.1"/>
    <property type="molecule type" value="Genomic_DNA"/>
</dbReference>
<keyword evidence="3" id="KW-1185">Reference proteome</keyword>
<organism evidence="2 3">
    <name type="scientific">Tanacetum coccineum</name>
    <dbReference type="NCBI Taxonomy" id="301880"/>
    <lineage>
        <taxon>Eukaryota</taxon>
        <taxon>Viridiplantae</taxon>
        <taxon>Streptophyta</taxon>
        <taxon>Embryophyta</taxon>
        <taxon>Tracheophyta</taxon>
        <taxon>Spermatophyta</taxon>
        <taxon>Magnoliopsida</taxon>
        <taxon>eudicotyledons</taxon>
        <taxon>Gunneridae</taxon>
        <taxon>Pentapetalae</taxon>
        <taxon>asterids</taxon>
        <taxon>campanulids</taxon>
        <taxon>Asterales</taxon>
        <taxon>Asteraceae</taxon>
        <taxon>Asteroideae</taxon>
        <taxon>Anthemideae</taxon>
        <taxon>Anthemidinae</taxon>
        <taxon>Tanacetum</taxon>
    </lineage>
</organism>
<feature type="region of interest" description="Disordered" evidence="1">
    <location>
        <begin position="145"/>
        <end position="167"/>
    </location>
</feature>
<sequence length="207" mass="23258">MYMEYLKEFWYTAKVEEETKTITFLLSWWDKPLSFTQDEFISAIVLPIYKDVVPLPPKQTIRAGLANLGNYISNDLTLVKPHTITTASFQKPLASEVPLTSHMLKVAKLSEEPELSLIPPFGEVNVDDTADKSLSRAFVQSVTKPKAPTDLKTKKKRIPPSSKPKSPYKVKVILPKKQVAETQHVIVTVENGCHQVSSSSPPPARWQ</sequence>
<proteinExistence type="predicted"/>
<protein>
    <submittedName>
        <fullName evidence="2">Uncharacterized protein</fullName>
    </submittedName>
</protein>
<accession>A0ABQ5GY19</accession>
<reference evidence="2" key="2">
    <citation type="submission" date="2022-01" db="EMBL/GenBank/DDBJ databases">
        <authorList>
            <person name="Yamashiro T."/>
            <person name="Shiraishi A."/>
            <person name="Satake H."/>
            <person name="Nakayama K."/>
        </authorList>
    </citation>
    <scope>NUCLEOTIDE SEQUENCE</scope>
</reference>
<evidence type="ECO:0000313" key="2">
    <source>
        <dbReference type="EMBL" id="GJT80533.1"/>
    </source>
</evidence>
<comment type="caution">
    <text evidence="2">The sequence shown here is derived from an EMBL/GenBank/DDBJ whole genome shotgun (WGS) entry which is preliminary data.</text>
</comment>